<sequence>MIQTIAFYLFATIVIASAVMVIMARNPVHSVLWLILAFFNAAGLMVLVGAEFIAMLLVIVYVGAVAVLFLFVVMMLDIDFAELRAGFMKNFPLGIAIALVLLAELVLGIGAYRAGALEIGSATAAAVTPTGAEALGGSNTAGLGALMFSEYLLLFEGAGMILLVAMVGAIVLTHRPPRTERGHQNIGKQVSRRPQDATELQRPEVGKGVEL</sequence>
<dbReference type="GO" id="GO:0016491">
    <property type="term" value="F:oxidoreductase activity"/>
    <property type="evidence" value="ECO:0007669"/>
    <property type="project" value="UniProtKB-KW"/>
</dbReference>
<keyword evidence="2" id="KW-0472">Membrane</keyword>
<dbReference type="PANTHER" id="PTHR33269">
    <property type="entry name" value="NADH-UBIQUINONE OXIDOREDUCTASE CHAIN 6"/>
    <property type="match status" value="1"/>
</dbReference>
<dbReference type="GO" id="GO:0008137">
    <property type="term" value="F:NADH dehydrogenase (ubiquinone) activity"/>
    <property type="evidence" value="ECO:0007669"/>
    <property type="project" value="UniProtKB-UniRule"/>
</dbReference>
<reference evidence="4 5" key="1">
    <citation type="submission" date="2016-07" db="EMBL/GenBank/DDBJ databases">
        <title>Complete genome sequence of Altererythrobacter namhicola JCM 16345T, containing esterase-encoding genes.</title>
        <authorList>
            <person name="Cheng H."/>
            <person name="Wu Y.-H."/>
            <person name="Jian S.-L."/>
            <person name="Huo Y.-Y."/>
            <person name="Wang C.-S."/>
            <person name="Xu X.-W."/>
        </authorList>
    </citation>
    <scope>NUCLEOTIDE SEQUENCE [LARGE SCALE GENOMIC DNA]</scope>
    <source>
        <strain evidence="4 5">JCM 16345</strain>
    </source>
</reference>
<evidence type="ECO:0000256" key="3">
    <source>
        <dbReference type="SAM" id="MobiDB-lite"/>
    </source>
</evidence>
<keyword evidence="2" id="KW-0812">Transmembrane</keyword>
<feature type="region of interest" description="Disordered" evidence="3">
    <location>
        <begin position="178"/>
        <end position="211"/>
    </location>
</feature>
<dbReference type="InterPro" id="IPR001457">
    <property type="entry name" value="NADH_UbQ/plastoQ_OxRdtase_su6"/>
</dbReference>
<keyword evidence="2" id="KW-0874">Quinone</keyword>
<keyword evidence="2" id="KW-1003">Cell membrane</keyword>
<keyword evidence="4" id="KW-0560">Oxidoreductase</keyword>
<dbReference type="EMBL" id="CP016545">
    <property type="protein sequence ID" value="ANU08092.1"/>
    <property type="molecule type" value="Genomic_DNA"/>
</dbReference>
<dbReference type="PATRIC" id="fig|645517.4.peg.1783"/>
<evidence type="ECO:0000313" key="5">
    <source>
        <dbReference type="Proteomes" id="UP000092698"/>
    </source>
</evidence>
<feature type="compositionally biased region" description="Basic and acidic residues" evidence="3">
    <location>
        <begin position="193"/>
        <end position="211"/>
    </location>
</feature>
<feature type="transmembrane region" description="Helical" evidence="2">
    <location>
        <begin position="6"/>
        <end position="24"/>
    </location>
</feature>
<protein>
    <recommendedName>
        <fullName evidence="2">NADH-quinone oxidoreductase subunit J</fullName>
        <ecNumber evidence="2">7.1.1.-</ecNumber>
    </recommendedName>
</protein>
<dbReference type="OrthoDB" id="9795409at2"/>
<dbReference type="Proteomes" id="UP000092698">
    <property type="component" value="Chromosome"/>
</dbReference>
<comment type="similarity">
    <text evidence="1 2">Belongs to the complex I subunit 6 family.</text>
</comment>
<gene>
    <name evidence="4" type="primary">nuoJ</name>
    <name evidence="4" type="ORF">A6F65_01797</name>
</gene>
<dbReference type="Pfam" id="PF00499">
    <property type="entry name" value="Oxidored_q3"/>
    <property type="match status" value="1"/>
</dbReference>
<proteinExistence type="inferred from homology"/>
<dbReference type="InterPro" id="IPR042106">
    <property type="entry name" value="Nuo/plastoQ_OxRdtase_6_NuoJ"/>
</dbReference>
<keyword evidence="2" id="KW-0520">NAD</keyword>
<dbReference type="Gene3D" id="1.20.120.1200">
    <property type="entry name" value="NADH-ubiquinone/plastoquinone oxidoreductase chain 6, subunit NuoJ"/>
    <property type="match status" value="1"/>
</dbReference>
<dbReference type="EC" id="7.1.1.-" evidence="2"/>
<feature type="transmembrane region" description="Helical" evidence="2">
    <location>
        <begin position="56"/>
        <end position="78"/>
    </location>
</feature>
<comment type="catalytic activity">
    <reaction evidence="2">
        <text>a quinone + NADH + 5 H(+)(in) = a quinol + NAD(+) + 4 H(+)(out)</text>
        <dbReference type="Rhea" id="RHEA:57888"/>
        <dbReference type="ChEBI" id="CHEBI:15378"/>
        <dbReference type="ChEBI" id="CHEBI:24646"/>
        <dbReference type="ChEBI" id="CHEBI:57540"/>
        <dbReference type="ChEBI" id="CHEBI:57945"/>
        <dbReference type="ChEBI" id="CHEBI:132124"/>
    </reaction>
</comment>
<comment type="subcellular location">
    <subcellularLocation>
        <location evidence="2">Cell membrane</location>
        <topology evidence="2">Multi-pass membrane protein</topology>
    </subcellularLocation>
</comment>
<name>A0A1C7D9P7_9SPHN</name>
<comment type="function">
    <text evidence="2">NDH-1 shuttles electrons from NADH, via FMN and iron-sulfur (Fe-S) centers, to quinones in the respiratory chain. Couples the redox reaction to proton translocation (for every two electrons transferred, four hydrogen ions are translocated across the cytoplasmic membrane), and thus conserves the redox energy in a proton gradient.</text>
</comment>
<evidence type="ECO:0000256" key="1">
    <source>
        <dbReference type="ARBA" id="ARBA00005698"/>
    </source>
</evidence>
<accession>A0A1C7D9P7</accession>
<dbReference type="GO" id="GO:0005886">
    <property type="term" value="C:plasma membrane"/>
    <property type="evidence" value="ECO:0007669"/>
    <property type="project" value="UniProtKB-SubCell"/>
</dbReference>
<keyword evidence="5" id="KW-1185">Reference proteome</keyword>
<dbReference type="STRING" id="645517.A6F65_01797"/>
<organism evidence="4 5">
    <name type="scientific">Paraurantiacibacter namhicola</name>
    <dbReference type="NCBI Taxonomy" id="645517"/>
    <lineage>
        <taxon>Bacteria</taxon>
        <taxon>Pseudomonadati</taxon>
        <taxon>Pseudomonadota</taxon>
        <taxon>Alphaproteobacteria</taxon>
        <taxon>Sphingomonadales</taxon>
        <taxon>Erythrobacteraceae</taxon>
        <taxon>Paraurantiacibacter</taxon>
    </lineage>
</organism>
<evidence type="ECO:0000256" key="2">
    <source>
        <dbReference type="RuleBase" id="RU004429"/>
    </source>
</evidence>
<dbReference type="AlphaFoldDB" id="A0A1C7D9P7"/>
<feature type="transmembrane region" description="Helical" evidence="2">
    <location>
        <begin position="90"/>
        <end position="112"/>
    </location>
</feature>
<dbReference type="NCBIfam" id="NF005164">
    <property type="entry name" value="PRK06638.1-4"/>
    <property type="match status" value="1"/>
</dbReference>
<dbReference type="GO" id="GO:0048038">
    <property type="term" value="F:quinone binding"/>
    <property type="evidence" value="ECO:0007669"/>
    <property type="project" value="UniProtKB-UniRule"/>
</dbReference>
<evidence type="ECO:0000313" key="4">
    <source>
        <dbReference type="EMBL" id="ANU08092.1"/>
    </source>
</evidence>
<keyword evidence="2" id="KW-1133">Transmembrane helix</keyword>
<feature type="transmembrane region" description="Helical" evidence="2">
    <location>
        <begin position="151"/>
        <end position="172"/>
    </location>
</feature>
<dbReference type="PANTHER" id="PTHR33269:SF17">
    <property type="entry name" value="NADH-UBIQUINONE OXIDOREDUCTASE CHAIN 6"/>
    <property type="match status" value="1"/>
</dbReference>
<feature type="transmembrane region" description="Helical" evidence="2">
    <location>
        <begin position="31"/>
        <end position="50"/>
    </location>
</feature>
<dbReference type="RefSeq" id="WP_067787909.1">
    <property type="nucleotide sequence ID" value="NZ_CP016545.1"/>
</dbReference>
<dbReference type="KEGG" id="anh:A6F65_01797"/>